<comment type="caution">
    <text evidence="6">The sequence shown here is derived from an EMBL/GenBank/DDBJ whole genome shotgun (WGS) entry which is preliminary data.</text>
</comment>
<sequence>MGYLALEKLHQLYDGYRRPVRISGNEYLLLQEEGRVYLLLNRCPHQQAPLQQASISNGQLRCPRHGMVFDLLSGRPVTANGCAALTFLPLVYDGNTLGVDV</sequence>
<evidence type="ECO:0000313" key="7">
    <source>
        <dbReference type="Proteomes" id="UP000652567"/>
    </source>
</evidence>
<dbReference type="Proteomes" id="UP000652567">
    <property type="component" value="Unassembled WGS sequence"/>
</dbReference>
<dbReference type="CDD" id="cd03467">
    <property type="entry name" value="Rieske"/>
    <property type="match status" value="1"/>
</dbReference>
<dbReference type="AlphaFoldDB" id="A0A928V5I3"/>
<protein>
    <submittedName>
        <fullName evidence="6">Rieske (2Fe-2S) protein</fullName>
    </submittedName>
</protein>
<proteinExistence type="predicted"/>
<evidence type="ECO:0000259" key="5">
    <source>
        <dbReference type="PROSITE" id="PS51296"/>
    </source>
</evidence>
<dbReference type="EMBL" id="PRDL01000001">
    <property type="protein sequence ID" value="MBE8716964.1"/>
    <property type="molecule type" value="Genomic_DNA"/>
</dbReference>
<evidence type="ECO:0000256" key="2">
    <source>
        <dbReference type="ARBA" id="ARBA00022723"/>
    </source>
</evidence>
<dbReference type="InterPro" id="IPR036922">
    <property type="entry name" value="Rieske_2Fe-2S_sf"/>
</dbReference>
<keyword evidence="7" id="KW-1185">Reference proteome</keyword>
<evidence type="ECO:0000256" key="3">
    <source>
        <dbReference type="ARBA" id="ARBA00023004"/>
    </source>
</evidence>
<dbReference type="Gene3D" id="2.102.10.10">
    <property type="entry name" value="Rieske [2Fe-2S] iron-sulphur domain"/>
    <property type="match status" value="1"/>
</dbReference>
<keyword evidence="1" id="KW-0001">2Fe-2S</keyword>
<evidence type="ECO:0000256" key="4">
    <source>
        <dbReference type="ARBA" id="ARBA00023014"/>
    </source>
</evidence>
<keyword evidence="3" id="KW-0408">Iron</keyword>
<dbReference type="GO" id="GO:0046872">
    <property type="term" value="F:metal ion binding"/>
    <property type="evidence" value="ECO:0007669"/>
    <property type="project" value="UniProtKB-KW"/>
</dbReference>
<dbReference type="InterPro" id="IPR017941">
    <property type="entry name" value="Rieske_2Fe-2S"/>
</dbReference>
<keyword evidence="2" id="KW-0479">Metal-binding</keyword>
<evidence type="ECO:0000313" key="6">
    <source>
        <dbReference type="EMBL" id="MBE8716964.1"/>
    </source>
</evidence>
<organism evidence="6 7">
    <name type="scientific">Cellvibrio polysaccharolyticus</name>
    <dbReference type="NCBI Taxonomy" id="2082724"/>
    <lineage>
        <taxon>Bacteria</taxon>
        <taxon>Pseudomonadati</taxon>
        <taxon>Pseudomonadota</taxon>
        <taxon>Gammaproteobacteria</taxon>
        <taxon>Cellvibrionales</taxon>
        <taxon>Cellvibrionaceae</taxon>
        <taxon>Cellvibrio</taxon>
    </lineage>
</organism>
<dbReference type="GO" id="GO:0051537">
    <property type="term" value="F:2 iron, 2 sulfur cluster binding"/>
    <property type="evidence" value="ECO:0007669"/>
    <property type="project" value="UniProtKB-KW"/>
</dbReference>
<name>A0A928V5I3_9GAMM</name>
<dbReference type="PROSITE" id="PS51296">
    <property type="entry name" value="RIESKE"/>
    <property type="match status" value="1"/>
</dbReference>
<dbReference type="Pfam" id="PF00355">
    <property type="entry name" value="Rieske"/>
    <property type="match status" value="1"/>
</dbReference>
<gene>
    <name evidence="6" type="ORF">C4F51_07135</name>
</gene>
<reference evidence="6" key="1">
    <citation type="submission" date="2018-07" db="EMBL/GenBank/DDBJ databases">
        <title>Genome assembly of strain Ka43.</title>
        <authorList>
            <person name="Kukolya J."/>
            <person name="Nagy I."/>
            <person name="Horvath B."/>
            <person name="Toth A."/>
        </authorList>
    </citation>
    <scope>NUCLEOTIDE SEQUENCE</scope>
    <source>
        <strain evidence="6">KB43</strain>
    </source>
</reference>
<evidence type="ECO:0000256" key="1">
    <source>
        <dbReference type="ARBA" id="ARBA00022714"/>
    </source>
</evidence>
<feature type="domain" description="Rieske" evidence="5">
    <location>
        <begin position="4"/>
        <end position="99"/>
    </location>
</feature>
<dbReference type="SUPFAM" id="SSF50022">
    <property type="entry name" value="ISP domain"/>
    <property type="match status" value="1"/>
</dbReference>
<accession>A0A928V5I3</accession>
<keyword evidence="4" id="KW-0411">Iron-sulfur</keyword>
<dbReference type="RefSeq" id="WP_193908442.1">
    <property type="nucleotide sequence ID" value="NZ_PRDL01000001.1"/>
</dbReference>